<evidence type="ECO:0000256" key="1">
    <source>
        <dbReference type="SAM" id="MobiDB-lite"/>
    </source>
</evidence>
<gene>
    <name evidence="4" type="ORF">PTTW11_10248</name>
</gene>
<feature type="compositionally biased region" description="Polar residues" evidence="1">
    <location>
        <begin position="104"/>
        <end position="119"/>
    </location>
</feature>
<keyword evidence="2" id="KW-0812">Transmembrane</keyword>
<name>A0A6S6WD51_9PLEO</name>
<organism evidence="4 5">
    <name type="scientific">Pyrenophora teres f. teres</name>
    <dbReference type="NCBI Taxonomy" id="97479"/>
    <lineage>
        <taxon>Eukaryota</taxon>
        <taxon>Fungi</taxon>
        <taxon>Dikarya</taxon>
        <taxon>Ascomycota</taxon>
        <taxon>Pezizomycotina</taxon>
        <taxon>Dothideomycetes</taxon>
        <taxon>Pleosporomycetidae</taxon>
        <taxon>Pleosporales</taxon>
        <taxon>Pleosporineae</taxon>
        <taxon>Pleosporaceae</taxon>
        <taxon>Pyrenophora</taxon>
    </lineage>
</organism>
<feature type="chain" id="PRO_5043758721" description="Transmembrane protein" evidence="3">
    <location>
        <begin position="18"/>
        <end position="165"/>
    </location>
</feature>
<feature type="signal peptide" evidence="3">
    <location>
        <begin position="1"/>
        <end position="17"/>
    </location>
</feature>
<feature type="region of interest" description="Disordered" evidence="1">
    <location>
        <begin position="24"/>
        <end position="47"/>
    </location>
</feature>
<keyword evidence="2" id="KW-1133">Transmembrane helix</keyword>
<keyword evidence="3" id="KW-0732">Signal</keyword>
<sequence length="165" mass="17386">MSGSLILSLLLPLLVLAQDTTGSELPPPGYNGGSDNPQDPNDAGAAGASKGAFSLSGGALAAIIVVAVVVVLGSIASGTLWWLAKKRQWDVRASIRRASRRFTGRSTADNTSKQAQQNRQNRRTGIRLNSPPPGKNANKMRDIEKGLPLTNKAPQTTTTITSVRN</sequence>
<reference evidence="4" key="1">
    <citation type="submission" date="2021-02" db="EMBL/GenBank/DDBJ databases">
        <authorList>
            <person name="Syme A R."/>
            <person name="Syme A R."/>
            <person name="Moolhuijzen P."/>
        </authorList>
    </citation>
    <scope>NUCLEOTIDE SEQUENCE</scope>
    <source>
        <strain evidence="4">W1-1</strain>
    </source>
</reference>
<feature type="region of interest" description="Disordered" evidence="1">
    <location>
        <begin position="102"/>
        <end position="165"/>
    </location>
</feature>
<evidence type="ECO:0000256" key="3">
    <source>
        <dbReference type="SAM" id="SignalP"/>
    </source>
</evidence>
<dbReference type="Proteomes" id="UP000472372">
    <property type="component" value="Chromosome 10"/>
</dbReference>
<evidence type="ECO:0000256" key="2">
    <source>
        <dbReference type="SAM" id="Phobius"/>
    </source>
</evidence>
<evidence type="ECO:0000313" key="4">
    <source>
        <dbReference type="EMBL" id="CAE7212054.1"/>
    </source>
</evidence>
<dbReference type="EMBL" id="HG992986">
    <property type="protein sequence ID" value="CAE7212054.1"/>
    <property type="molecule type" value="Genomic_DNA"/>
</dbReference>
<evidence type="ECO:0000313" key="5">
    <source>
        <dbReference type="Proteomes" id="UP000472372"/>
    </source>
</evidence>
<feature type="transmembrane region" description="Helical" evidence="2">
    <location>
        <begin position="59"/>
        <end position="84"/>
    </location>
</feature>
<feature type="compositionally biased region" description="Polar residues" evidence="1">
    <location>
        <begin position="152"/>
        <end position="165"/>
    </location>
</feature>
<accession>A0A6S6WD51</accession>
<evidence type="ECO:0008006" key="6">
    <source>
        <dbReference type="Google" id="ProtNLM"/>
    </source>
</evidence>
<proteinExistence type="predicted"/>
<dbReference type="AlphaFoldDB" id="A0A6S6WD51"/>
<protein>
    <recommendedName>
        <fullName evidence="6">Transmembrane protein</fullName>
    </recommendedName>
</protein>
<keyword evidence="2" id="KW-0472">Membrane</keyword>